<evidence type="ECO:0000313" key="3">
    <source>
        <dbReference type="EMBL" id="KPA79636.1"/>
    </source>
</evidence>
<dbReference type="OMA" id="WYSRWFA"/>
<comment type="caution">
    <text evidence="3">The sequence shown here is derived from an EMBL/GenBank/DDBJ whole genome shotgun (WGS) entry which is preliminary data.</text>
</comment>
<dbReference type="PROSITE" id="PS51257">
    <property type="entry name" value="PROKAR_LIPOPROTEIN"/>
    <property type="match status" value="1"/>
</dbReference>
<dbReference type="Proteomes" id="UP000037923">
    <property type="component" value="Unassembled WGS sequence"/>
</dbReference>
<proteinExistence type="predicted"/>
<gene>
    <name evidence="3" type="ORF">ABB37_05428</name>
</gene>
<evidence type="ECO:0000313" key="4">
    <source>
        <dbReference type="Proteomes" id="UP000037923"/>
    </source>
</evidence>
<sequence>MGFKNVLQGLLIAACAGVGGGALSIRSTISQIEPLPVEEAYALRNASKLTSSGSPDHPSHRRIYAYRVDGLMPSKHATEQVHSGHLLRKRSSSSSDEDKGNPHDQDGTKTAPQPLAPSLGSLYALHAIESAFPFRTGWMWHTFRDTLRISDTFNVWWRTRPSWMSTMYTTLATTPDVQARELLIREAAEAVEKLSDVRYEALLESDGTHGAVIRGGQQKISITHPSPKAGEPAEVTTTERTHVAPLYGVRFDLPDVPDAEERKHPHPRSAPLYVLYISAPYSSDNPIDRWDRVRMWKDDWYSRWFAAHVVKALSEM</sequence>
<dbReference type="OrthoDB" id="10417264at2759"/>
<feature type="chain" id="PRO_5005836187" evidence="2">
    <location>
        <begin position="22"/>
        <end position="316"/>
    </location>
</feature>
<dbReference type="EMBL" id="LGTL01000010">
    <property type="protein sequence ID" value="KPA79636.1"/>
    <property type="molecule type" value="Genomic_DNA"/>
</dbReference>
<dbReference type="VEuPathDB" id="TriTrypDB:LpyrH10_10_1970"/>
<dbReference type="GeneID" id="26905718"/>
<feature type="compositionally biased region" description="Basic and acidic residues" evidence="1">
    <location>
        <begin position="96"/>
        <end position="107"/>
    </location>
</feature>
<feature type="region of interest" description="Disordered" evidence="1">
    <location>
        <begin position="78"/>
        <end position="115"/>
    </location>
</feature>
<keyword evidence="4" id="KW-1185">Reference proteome</keyword>
<feature type="signal peptide" evidence="2">
    <location>
        <begin position="1"/>
        <end position="21"/>
    </location>
</feature>
<dbReference type="AlphaFoldDB" id="A0A0M9G0G0"/>
<organism evidence="3 4">
    <name type="scientific">Leptomonas pyrrhocoris</name>
    <name type="common">Firebug parasite</name>
    <dbReference type="NCBI Taxonomy" id="157538"/>
    <lineage>
        <taxon>Eukaryota</taxon>
        <taxon>Discoba</taxon>
        <taxon>Euglenozoa</taxon>
        <taxon>Kinetoplastea</taxon>
        <taxon>Metakinetoplastina</taxon>
        <taxon>Trypanosomatida</taxon>
        <taxon>Trypanosomatidae</taxon>
        <taxon>Leishmaniinae</taxon>
        <taxon>Leptomonas</taxon>
    </lineage>
</organism>
<protein>
    <submittedName>
        <fullName evidence="3">Uncharacterized protein</fullName>
    </submittedName>
</protein>
<reference evidence="3 4" key="1">
    <citation type="submission" date="2015-07" db="EMBL/GenBank/DDBJ databases">
        <title>High-quality genome of monoxenous trypanosomatid Leptomonas pyrrhocoris.</title>
        <authorList>
            <person name="Flegontov P."/>
            <person name="Butenko A."/>
            <person name="Firsov S."/>
            <person name="Vlcek C."/>
            <person name="Logacheva M.D."/>
            <person name="Field M."/>
            <person name="Filatov D."/>
            <person name="Flegontova O."/>
            <person name="Gerasimov E."/>
            <person name="Jackson A.P."/>
            <person name="Kelly S."/>
            <person name="Opperdoes F."/>
            <person name="O'Reilly A."/>
            <person name="Votypka J."/>
            <person name="Yurchenko V."/>
            <person name="Lukes J."/>
        </authorList>
    </citation>
    <scope>NUCLEOTIDE SEQUENCE [LARGE SCALE GENOMIC DNA]</scope>
    <source>
        <strain evidence="3">H10</strain>
    </source>
</reference>
<evidence type="ECO:0000256" key="2">
    <source>
        <dbReference type="SAM" id="SignalP"/>
    </source>
</evidence>
<dbReference type="RefSeq" id="XP_015658075.1">
    <property type="nucleotide sequence ID" value="XM_015803433.1"/>
</dbReference>
<name>A0A0M9G0G0_LEPPY</name>
<evidence type="ECO:0000256" key="1">
    <source>
        <dbReference type="SAM" id="MobiDB-lite"/>
    </source>
</evidence>
<keyword evidence="2" id="KW-0732">Signal</keyword>
<accession>A0A0M9G0G0</accession>